<dbReference type="Proteomes" id="UP000053097">
    <property type="component" value="Unassembled WGS sequence"/>
</dbReference>
<name>A0A026W913_OOCBI</name>
<protein>
    <submittedName>
        <fullName evidence="1">Uncharacterized protein</fullName>
    </submittedName>
</protein>
<feature type="non-terminal residue" evidence="1">
    <location>
        <position position="95"/>
    </location>
</feature>
<gene>
    <name evidence="1" type="ORF">X777_08070</name>
</gene>
<accession>A0A026W913</accession>
<dbReference type="AlphaFoldDB" id="A0A026W913"/>
<proteinExistence type="predicted"/>
<evidence type="ECO:0000313" key="2">
    <source>
        <dbReference type="Proteomes" id="UP000053097"/>
    </source>
</evidence>
<reference evidence="1 2" key="1">
    <citation type="journal article" date="2014" name="Curr. Biol.">
        <title>The genome of the clonal raider ant Cerapachys biroi.</title>
        <authorList>
            <person name="Oxley P.R."/>
            <person name="Ji L."/>
            <person name="Fetter-Pruneda I."/>
            <person name="McKenzie S.K."/>
            <person name="Li C."/>
            <person name="Hu H."/>
            <person name="Zhang G."/>
            <person name="Kronauer D.J."/>
        </authorList>
    </citation>
    <scope>NUCLEOTIDE SEQUENCE [LARGE SCALE GENOMIC DNA]</scope>
</reference>
<dbReference type="EMBL" id="KK107323">
    <property type="protein sequence ID" value="EZA52587.1"/>
    <property type="molecule type" value="Genomic_DNA"/>
</dbReference>
<keyword evidence="2" id="KW-1185">Reference proteome</keyword>
<organism evidence="1 2">
    <name type="scientific">Ooceraea biroi</name>
    <name type="common">Clonal raider ant</name>
    <name type="synonym">Cerapachys biroi</name>
    <dbReference type="NCBI Taxonomy" id="2015173"/>
    <lineage>
        <taxon>Eukaryota</taxon>
        <taxon>Metazoa</taxon>
        <taxon>Ecdysozoa</taxon>
        <taxon>Arthropoda</taxon>
        <taxon>Hexapoda</taxon>
        <taxon>Insecta</taxon>
        <taxon>Pterygota</taxon>
        <taxon>Neoptera</taxon>
        <taxon>Endopterygota</taxon>
        <taxon>Hymenoptera</taxon>
        <taxon>Apocrita</taxon>
        <taxon>Aculeata</taxon>
        <taxon>Formicoidea</taxon>
        <taxon>Formicidae</taxon>
        <taxon>Dorylinae</taxon>
        <taxon>Ooceraea</taxon>
    </lineage>
</organism>
<feature type="non-terminal residue" evidence="1">
    <location>
        <position position="1"/>
    </location>
</feature>
<sequence>RARSHGQTVAIWRLGPDSSYSTVQKSIFSRLSIVGVPPCPARLGASAPPADSPRAEPMMARGDYYCIRRRLLTAPPATRTAGSISGTNSEIAETI</sequence>
<evidence type="ECO:0000313" key="1">
    <source>
        <dbReference type="EMBL" id="EZA52587.1"/>
    </source>
</evidence>